<evidence type="ECO:0000256" key="9">
    <source>
        <dbReference type="PROSITE-ProRule" id="PRU00502"/>
    </source>
</evidence>
<dbReference type="GO" id="GO:0000245">
    <property type="term" value="P:spliceosomal complex assembly"/>
    <property type="evidence" value="ECO:0007669"/>
    <property type="project" value="InterPro"/>
</dbReference>
<reference evidence="13 14" key="1">
    <citation type="journal article" date="2018" name="BMC Genomics">
        <title>Genomic evidence for intraspecific hybridization in a clonal and extremely halotolerant yeast.</title>
        <authorList>
            <person name="Gostincar C."/>
            <person name="Stajich J.E."/>
            <person name="Zupancic J."/>
            <person name="Zalar P."/>
            <person name="Gunde-Cimerman N."/>
        </authorList>
    </citation>
    <scope>NUCLEOTIDE SEQUENCE [LARGE SCALE GENOMIC DNA]</scope>
    <source>
        <strain evidence="13 14">EXF-6669</strain>
    </source>
</reference>
<dbReference type="GO" id="GO:0008270">
    <property type="term" value="F:zinc ion binding"/>
    <property type="evidence" value="ECO:0007669"/>
    <property type="project" value="UniProtKB-KW"/>
</dbReference>
<evidence type="ECO:0000256" key="1">
    <source>
        <dbReference type="ARBA" id="ARBA00004123"/>
    </source>
</evidence>
<evidence type="ECO:0000256" key="2">
    <source>
        <dbReference type="ARBA" id="ARBA00022664"/>
    </source>
</evidence>
<keyword evidence="3" id="KW-0479">Metal-binding</keyword>
<keyword evidence="2" id="KW-0507">mRNA processing</keyword>
<dbReference type="Gene3D" id="3.30.40.10">
    <property type="entry name" value="Zinc/RING finger domain, C3HC4 (zinc finger)"/>
    <property type="match status" value="1"/>
</dbReference>
<evidence type="ECO:0000313" key="13">
    <source>
        <dbReference type="EMBL" id="RMX97794.1"/>
    </source>
</evidence>
<dbReference type="GO" id="GO:0004843">
    <property type="term" value="F:cysteine-type deubiquitinase activity"/>
    <property type="evidence" value="ECO:0007669"/>
    <property type="project" value="InterPro"/>
</dbReference>
<dbReference type="PROSITE" id="PS50271">
    <property type="entry name" value="ZF_UBP"/>
    <property type="match status" value="1"/>
</dbReference>
<dbReference type="Proteomes" id="UP000271337">
    <property type="component" value="Unassembled WGS sequence"/>
</dbReference>
<dbReference type="EMBL" id="QWIL01001995">
    <property type="protein sequence ID" value="RMX97794.1"/>
    <property type="molecule type" value="Genomic_DNA"/>
</dbReference>
<evidence type="ECO:0000259" key="12">
    <source>
        <dbReference type="PROSITE" id="PS50271"/>
    </source>
</evidence>
<keyword evidence="6" id="KW-0862">Zinc</keyword>
<evidence type="ECO:0000256" key="7">
    <source>
        <dbReference type="ARBA" id="ARBA00023187"/>
    </source>
</evidence>
<evidence type="ECO:0000256" key="8">
    <source>
        <dbReference type="ARBA" id="ARBA00023242"/>
    </source>
</evidence>
<sequence>MTQTFQNTTFHGRKALKKMSKRGAEETLDVGAESPASKKARIQDALEDELPPPPPEQDSVANGANGHATADVAGLAGASAARLAELENLEAIDQEEEAAAADDDNDEPAVRAQQRLPDQRYSDLYLDTISRKNLDFDFEKLCSVTLGNINIYACLVCGKYFAGRGPKTPAYFHALEIGHHVYIHMETKKVYVLPEGYEVKNKSLDDIKYVVDPKFSPEEVKSIDRRKPGDEEGRRESWDLWGKKYVPGFVGMNNIKANDYLNVVVQALAHVPPLRNFFLLEDFSSRPQLPQRFSTLVRKIWNPRAFKSHVSPHELIQEISLRSSKKFLLTSQADPIEFLSWFLNHLHLSLGGSKTKPQTSLIQKTFQGTLRVESQTITAHADATDRLRFEGNPDTIRSQTSPFLILTLDLPPAPLFQDGVEAKNIIPQIPLTKVLEKYNGIATQERMNTRMRYRLLSPLPPFLIMHVKRFQPNKFLGSQRNPTIVTFHPRGLDMRPFVERPEGQQEVEQEPLLYDLVANITYEGVKVRDDSVEGEAERKVWKAQVREGGATNGHSGEGHGGAPQWWEMQDLFVNRTNGELLSTKESYIMVWERRRKGSGKGGGGKSG</sequence>
<keyword evidence="4" id="KW-0747">Spliceosome</keyword>
<evidence type="ECO:0000313" key="14">
    <source>
        <dbReference type="Proteomes" id="UP000271337"/>
    </source>
</evidence>
<dbReference type="OrthoDB" id="10263353at2759"/>
<feature type="region of interest" description="Disordered" evidence="10">
    <location>
        <begin position="97"/>
        <end position="116"/>
    </location>
</feature>
<dbReference type="Pfam" id="PF02148">
    <property type="entry name" value="zf-UBP"/>
    <property type="match status" value="1"/>
</dbReference>
<dbReference type="GO" id="GO:0016579">
    <property type="term" value="P:protein deubiquitination"/>
    <property type="evidence" value="ECO:0007669"/>
    <property type="project" value="InterPro"/>
</dbReference>
<comment type="caution">
    <text evidence="13">The sequence shown here is derived from an EMBL/GenBank/DDBJ whole genome shotgun (WGS) entry which is preliminary data.</text>
</comment>
<evidence type="ECO:0000256" key="10">
    <source>
        <dbReference type="SAM" id="MobiDB-lite"/>
    </source>
</evidence>
<organism evidence="13 14">
    <name type="scientific">Hortaea werneckii</name>
    <name type="common">Black yeast</name>
    <name type="synonym">Cladosporium werneckii</name>
    <dbReference type="NCBI Taxonomy" id="91943"/>
    <lineage>
        <taxon>Eukaryota</taxon>
        <taxon>Fungi</taxon>
        <taxon>Dikarya</taxon>
        <taxon>Ascomycota</taxon>
        <taxon>Pezizomycotina</taxon>
        <taxon>Dothideomycetes</taxon>
        <taxon>Dothideomycetidae</taxon>
        <taxon>Mycosphaerellales</taxon>
        <taxon>Teratosphaeriaceae</taxon>
        <taxon>Hortaea</taxon>
    </lineage>
</organism>
<dbReference type="InterPro" id="IPR038765">
    <property type="entry name" value="Papain-like_cys_pep_sf"/>
</dbReference>
<feature type="compositionally biased region" description="Basic residues" evidence="10">
    <location>
        <begin position="11"/>
        <end position="21"/>
    </location>
</feature>
<evidence type="ECO:0008006" key="15">
    <source>
        <dbReference type="Google" id="ProtNLM"/>
    </source>
</evidence>
<keyword evidence="5 9" id="KW-0863">Zinc-finger</keyword>
<dbReference type="PROSITE" id="PS50235">
    <property type="entry name" value="USP_3"/>
    <property type="match status" value="1"/>
</dbReference>
<dbReference type="Pfam" id="PF00443">
    <property type="entry name" value="UCH"/>
    <property type="match status" value="1"/>
</dbReference>
<evidence type="ECO:0000256" key="6">
    <source>
        <dbReference type="ARBA" id="ARBA00022833"/>
    </source>
</evidence>
<feature type="domain" description="USP" evidence="11">
    <location>
        <begin position="250"/>
        <end position="594"/>
    </location>
</feature>
<dbReference type="SUPFAM" id="SSF54001">
    <property type="entry name" value="Cysteine proteinases"/>
    <property type="match status" value="1"/>
</dbReference>
<dbReference type="PANTHER" id="PTHR21646:SF16">
    <property type="entry name" value="U4_U6.U5 TRI-SNRNP-ASSOCIATED PROTEIN 2"/>
    <property type="match status" value="1"/>
</dbReference>
<evidence type="ECO:0000256" key="3">
    <source>
        <dbReference type="ARBA" id="ARBA00022723"/>
    </source>
</evidence>
<dbReference type="AlphaFoldDB" id="A0A3M6Y458"/>
<dbReference type="InterPro" id="IPR001394">
    <property type="entry name" value="Peptidase_C19_UCH"/>
</dbReference>
<evidence type="ECO:0000256" key="5">
    <source>
        <dbReference type="ARBA" id="ARBA00022771"/>
    </source>
</evidence>
<dbReference type="Gene3D" id="3.90.70.10">
    <property type="entry name" value="Cysteine proteinases"/>
    <property type="match status" value="1"/>
</dbReference>
<protein>
    <recommendedName>
        <fullName evidence="15">USP domain-containing protein</fullName>
    </recommendedName>
</protein>
<dbReference type="SMART" id="SM00290">
    <property type="entry name" value="ZnF_UBP"/>
    <property type="match status" value="1"/>
</dbReference>
<dbReference type="PANTHER" id="PTHR21646">
    <property type="entry name" value="UBIQUITIN CARBOXYL-TERMINAL HYDROLASE"/>
    <property type="match status" value="1"/>
</dbReference>
<dbReference type="InterPro" id="IPR033809">
    <property type="entry name" value="USP39"/>
</dbReference>
<feature type="compositionally biased region" description="Acidic residues" evidence="10">
    <location>
        <begin position="97"/>
        <end position="107"/>
    </location>
</feature>
<dbReference type="InterPro" id="IPR050185">
    <property type="entry name" value="Ub_carboxyl-term_hydrolase"/>
</dbReference>
<dbReference type="VEuPathDB" id="FungiDB:BTJ68_15421"/>
<dbReference type="InterPro" id="IPR028889">
    <property type="entry name" value="USP"/>
</dbReference>
<keyword evidence="8" id="KW-0539">Nucleus</keyword>
<feature type="compositionally biased region" description="Polar residues" evidence="10">
    <location>
        <begin position="1"/>
        <end position="10"/>
    </location>
</feature>
<keyword evidence="7" id="KW-0508">mRNA splicing</keyword>
<feature type="domain" description="UBP-type" evidence="12">
    <location>
        <begin position="121"/>
        <end position="218"/>
    </location>
</feature>
<dbReference type="CDD" id="cd02669">
    <property type="entry name" value="Peptidase_C19M"/>
    <property type="match status" value="1"/>
</dbReference>
<gene>
    <name evidence="13" type="ORF">D0867_12656</name>
</gene>
<evidence type="ECO:0000256" key="4">
    <source>
        <dbReference type="ARBA" id="ARBA00022728"/>
    </source>
</evidence>
<name>A0A3M6Y458_HORWE</name>
<proteinExistence type="predicted"/>
<accession>A0A3M6Y458</accession>
<comment type="subcellular location">
    <subcellularLocation>
        <location evidence="1">Nucleus</location>
    </subcellularLocation>
</comment>
<dbReference type="InterPro" id="IPR013083">
    <property type="entry name" value="Znf_RING/FYVE/PHD"/>
</dbReference>
<dbReference type="InterPro" id="IPR001607">
    <property type="entry name" value="Znf_UBP"/>
</dbReference>
<dbReference type="SUPFAM" id="SSF57850">
    <property type="entry name" value="RING/U-box"/>
    <property type="match status" value="1"/>
</dbReference>
<dbReference type="GO" id="GO:0005681">
    <property type="term" value="C:spliceosomal complex"/>
    <property type="evidence" value="ECO:0007669"/>
    <property type="project" value="UniProtKB-KW"/>
</dbReference>
<feature type="region of interest" description="Disordered" evidence="10">
    <location>
        <begin position="1"/>
        <end position="68"/>
    </location>
</feature>
<evidence type="ECO:0000259" key="11">
    <source>
        <dbReference type="PROSITE" id="PS50235"/>
    </source>
</evidence>